<organism evidence="5">
    <name type="scientific">Pseudomonas phage Nican01</name>
    <dbReference type="NCBI Taxonomy" id="3138540"/>
    <lineage>
        <taxon>Viruses</taxon>
        <taxon>Duplodnaviria</taxon>
        <taxon>Heunggongvirae</taxon>
        <taxon>Uroviricota</taxon>
        <taxon>Caudoviricetes</taxon>
        <taxon>Nickievirus</taxon>
    </lineage>
</organism>
<keyword evidence="2" id="KW-0067">ATP-binding</keyword>
<dbReference type="Gene3D" id="3.40.50.300">
    <property type="entry name" value="P-loop containing nucleotide triphosphate hydrolases"/>
    <property type="match status" value="1"/>
</dbReference>
<dbReference type="EMBL" id="PP179318">
    <property type="protein sequence ID" value="XAI70045.1"/>
    <property type="molecule type" value="Genomic_DNA"/>
</dbReference>
<dbReference type="InterPro" id="IPR027417">
    <property type="entry name" value="P-loop_NTPase"/>
</dbReference>
<accession>A0AAU6W132</accession>
<dbReference type="PANTHER" id="PTHR30473:SF3">
    <property type="entry name" value="PROTEIN PHOH"/>
    <property type="match status" value="1"/>
</dbReference>
<evidence type="ECO:0000259" key="4">
    <source>
        <dbReference type="Pfam" id="PF02562"/>
    </source>
</evidence>
<dbReference type="Pfam" id="PF02562">
    <property type="entry name" value="PhoH"/>
    <property type="match status" value="1"/>
</dbReference>
<evidence type="ECO:0000256" key="2">
    <source>
        <dbReference type="ARBA" id="ARBA00022840"/>
    </source>
</evidence>
<dbReference type="InterPro" id="IPR051451">
    <property type="entry name" value="PhoH2-like"/>
</dbReference>
<dbReference type="InterPro" id="IPR003714">
    <property type="entry name" value="PhoH"/>
</dbReference>
<evidence type="ECO:0000313" key="5">
    <source>
        <dbReference type="EMBL" id="XAI70045.1"/>
    </source>
</evidence>
<name>A0AAU6W132_9CAUD</name>
<dbReference type="GO" id="GO:0005524">
    <property type="term" value="F:ATP binding"/>
    <property type="evidence" value="ECO:0007669"/>
    <property type="project" value="UniProtKB-KW"/>
</dbReference>
<feature type="compositionally biased region" description="Basic and acidic residues" evidence="3">
    <location>
        <begin position="13"/>
        <end position="28"/>
    </location>
</feature>
<sequence>MSGNQSRQNRRERRAEARRERKHGEKFPELTASQRETDAKLEAAANRIRFKELEPRNEAQARCIEVIEDTRLAFITGPAGTGKTFLSISLACEMLEANEIERIIITRPMVGCDEDMGFLPGTEWEKFKAWIGPALEVLEGKLGAKKVESYVAYKKIVGAPLMMMRGSTFRNSFVLLDEAQNSTKGQMQMFLTRLGEGSRVVVAGDLRQSDRAGDDNGLADATHRFRNSRVMGRFEFDEEDITRDPLVREVVKAYRD</sequence>
<dbReference type="PANTHER" id="PTHR30473">
    <property type="entry name" value="PROTEIN PHOH"/>
    <property type="match status" value="1"/>
</dbReference>
<gene>
    <name evidence="5" type="ORF">Nican01_00032</name>
</gene>
<feature type="region of interest" description="Disordered" evidence="3">
    <location>
        <begin position="1"/>
        <end position="38"/>
    </location>
</feature>
<reference evidence="5" key="1">
    <citation type="journal article" date="2024" name="J. Gen. Virol.">
        <title>Novel phages of Pseudomonas syringae unveil numerous potential auxiliary metabolic genes.</title>
        <authorList>
            <person name="Feltin C."/>
            <person name="Garneau J.R."/>
            <person name="Morris C.E."/>
            <person name="Berard A."/>
            <person name="Torres-Barcelo C."/>
        </authorList>
    </citation>
    <scope>NUCLEOTIDE SEQUENCE</scope>
</reference>
<dbReference type="SUPFAM" id="SSF52540">
    <property type="entry name" value="P-loop containing nucleoside triphosphate hydrolases"/>
    <property type="match status" value="1"/>
</dbReference>
<evidence type="ECO:0000256" key="1">
    <source>
        <dbReference type="ARBA" id="ARBA00022741"/>
    </source>
</evidence>
<evidence type="ECO:0000256" key="3">
    <source>
        <dbReference type="SAM" id="MobiDB-lite"/>
    </source>
</evidence>
<protein>
    <submittedName>
        <fullName evidence="5">PhoH-like protein</fullName>
    </submittedName>
</protein>
<feature type="domain" description="PhoH-like protein" evidence="4">
    <location>
        <begin position="53"/>
        <end position="254"/>
    </location>
</feature>
<proteinExistence type="predicted"/>
<keyword evidence="1" id="KW-0547">Nucleotide-binding</keyword>